<sequence length="223" mass="24075">MPSVQRAVSVVLRGAHDGDPLGRLDMAHEDVLVLAPVGVLAANVGLHRARDLGDDDIGLGRGQALAAMVLELLEGAGGIGMRHARATRDRRDVDPAEGGVGRRAADRLVALVIPDHDEQVLRLLVAQRGEDAEVEHHAAVGVERDDAAVGKPCRQTEGLRRDTAQLLLEQAGRAHVRGGVVPFVDRGAERQDHQLVRQHRGQFRHAVKAFHRTMLPDSATAVW</sequence>
<protein>
    <submittedName>
        <fullName evidence="1">Uncharacterized protein</fullName>
    </submittedName>
</protein>
<name>A0A644VYZ3_9ZZZZ</name>
<proteinExistence type="predicted"/>
<dbReference type="EMBL" id="VSSQ01000521">
    <property type="protein sequence ID" value="MPL96695.1"/>
    <property type="molecule type" value="Genomic_DNA"/>
</dbReference>
<reference evidence="1" key="1">
    <citation type="submission" date="2019-08" db="EMBL/GenBank/DDBJ databases">
        <authorList>
            <person name="Kucharzyk K."/>
            <person name="Murdoch R.W."/>
            <person name="Higgins S."/>
            <person name="Loffler F."/>
        </authorList>
    </citation>
    <scope>NUCLEOTIDE SEQUENCE</scope>
</reference>
<comment type="caution">
    <text evidence="1">The sequence shown here is derived from an EMBL/GenBank/DDBJ whole genome shotgun (WGS) entry which is preliminary data.</text>
</comment>
<accession>A0A644VYZ3</accession>
<gene>
    <name evidence="1" type="ORF">SDC9_42877</name>
</gene>
<organism evidence="1">
    <name type="scientific">bioreactor metagenome</name>
    <dbReference type="NCBI Taxonomy" id="1076179"/>
    <lineage>
        <taxon>unclassified sequences</taxon>
        <taxon>metagenomes</taxon>
        <taxon>ecological metagenomes</taxon>
    </lineage>
</organism>
<dbReference type="AlphaFoldDB" id="A0A644VYZ3"/>
<evidence type="ECO:0000313" key="1">
    <source>
        <dbReference type="EMBL" id="MPL96695.1"/>
    </source>
</evidence>